<evidence type="ECO:0000313" key="3">
    <source>
        <dbReference type="Proteomes" id="UP001140091"/>
    </source>
</evidence>
<protein>
    <recommendedName>
        <fullName evidence="4">NAD(P)-binding protein</fullName>
    </recommendedName>
</protein>
<dbReference type="PANTHER" id="PTHR45458:SF1">
    <property type="entry name" value="SHORT CHAIN DEHYDROGENASE"/>
    <property type="match status" value="1"/>
</dbReference>
<dbReference type="OrthoDB" id="9876299at2759"/>
<dbReference type="Pfam" id="PF00106">
    <property type="entry name" value="adh_short"/>
    <property type="match status" value="1"/>
</dbReference>
<dbReference type="InterPro" id="IPR002347">
    <property type="entry name" value="SDR_fam"/>
</dbReference>
<dbReference type="SUPFAM" id="SSF51735">
    <property type="entry name" value="NAD(P)-binding Rossmann-fold domains"/>
    <property type="match status" value="1"/>
</dbReference>
<name>A0A9W8J7A0_9AGAR</name>
<comment type="caution">
    <text evidence="2">The sequence shown here is derived from an EMBL/GenBank/DDBJ whole genome shotgun (WGS) entry which is preliminary data.</text>
</comment>
<sequence>MPSWLITGASRGIGLSIVQDLLKDESNFVVATARNTNAEGLQELAKTYPANRLALIKLDVTKPEEIVQAAAEAEKILPKGLDYFLSNAGIGGQAGGSFDDMDLDLFLEDLKFNAVDVVQLTRAFLPLIRKSEKKKILYVSSILGSVTVGGAWPVIANAYSVGKAALNMVARKWGATLKLEGITVAVLHPGWVQTDIGDGIKDWMAKYAPETPQITTKQASEGVINVAKKVTLEETTSFYNFDGNTIPW</sequence>
<evidence type="ECO:0000256" key="1">
    <source>
        <dbReference type="ARBA" id="ARBA00022857"/>
    </source>
</evidence>
<evidence type="ECO:0000313" key="2">
    <source>
        <dbReference type="EMBL" id="KAJ2929462.1"/>
    </source>
</evidence>
<reference evidence="2" key="1">
    <citation type="submission" date="2022-06" db="EMBL/GenBank/DDBJ databases">
        <title>Genome Sequence of Candolleomyces eurysporus.</title>
        <authorList>
            <person name="Buettner E."/>
        </authorList>
    </citation>
    <scope>NUCLEOTIDE SEQUENCE</scope>
    <source>
        <strain evidence="2">VTCC 930004</strain>
    </source>
</reference>
<dbReference type="EMBL" id="JANBPK010000873">
    <property type="protein sequence ID" value="KAJ2929462.1"/>
    <property type="molecule type" value="Genomic_DNA"/>
</dbReference>
<proteinExistence type="predicted"/>
<dbReference type="PRINTS" id="PR00081">
    <property type="entry name" value="GDHRDH"/>
</dbReference>
<dbReference type="PANTHER" id="PTHR45458">
    <property type="entry name" value="SHORT-CHAIN DEHYDROGENASE/REDUCTASE SDR"/>
    <property type="match status" value="1"/>
</dbReference>
<evidence type="ECO:0008006" key="4">
    <source>
        <dbReference type="Google" id="ProtNLM"/>
    </source>
</evidence>
<organism evidence="2 3">
    <name type="scientific">Candolleomyces eurysporus</name>
    <dbReference type="NCBI Taxonomy" id="2828524"/>
    <lineage>
        <taxon>Eukaryota</taxon>
        <taxon>Fungi</taxon>
        <taxon>Dikarya</taxon>
        <taxon>Basidiomycota</taxon>
        <taxon>Agaricomycotina</taxon>
        <taxon>Agaricomycetes</taxon>
        <taxon>Agaricomycetidae</taxon>
        <taxon>Agaricales</taxon>
        <taxon>Agaricineae</taxon>
        <taxon>Psathyrellaceae</taxon>
        <taxon>Candolleomyces</taxon>
    </lineage>
</organism>
<dbReference type="InterPro" id="IPR020904">
    <property type="entry name" value="Sc_DH/Rdtase_CS"/>
</dbReference>
<dbReference type="InterPro" id="IPR052184">
    <property type="entry name" value="SDR_enzymes"/>
</dbReference>
<keyword evidence="3" id="KW-1185">Reference proteome</keyword>
<dbReference type="Gene3D" id="3.40.50.720">
    <property type="entry name" value="NAD(P)-binding Rossmann-like Domain"/>
    <property type="match status" value="1"/>
</dbReference>
<keyword evidence="1" id="KW-0521">NADP</keyword>
<feature type="non-terminal residue" evidence="2">
    <location>
        <position position="1"/>
    </location>
</feature>
<dbReference type="PROSITE" id="PS00061">
    <property type="entry name" value="ADH_SHORT"/>
    <property type="match status" value="1"/>
</dbReference>
<accession>A0A9W8J7A0</accession>
<dbReference type="InterPro" id="IPR036291">
    <property type="entry name" value="NAD(P)-bd_dom_sf"/>
</dbReference>
<dbReference type="CDD" id="cd05325">
    <property type="entry name" value="carb_red_sniffer_like_SDR_c"/>
    <property type="match status" value="1"/>
</dbReference>
<gene>
    <name evidence="2" type="ORF">H1R20_g7633</name>
</gene>
<dbReference type="AlphaFoldDB" id="A0A9W8J7A0"/>
<dbReference type="GO" id="GO:0016616">
    <property type="term" value="F:oxidoreductase activity, acting on the CH-OH group of donors, NAD or NADP as acceptor"/>
    <property type="evidence" value="ECO:0007669"/>
    <property type="project" value="TreeGrafter"/>
</dbReference>
<dbReference type="Proteomes" id="UP001140091">
    <property type="component" value="Unassembled WGS sequence"/>
</dbReference>